<name>A0A101HYS0_UNCT6</name>
<feature type="non-terminal residue" evidence="2">
    <location>
        <position position="237"/>
    </location>
</feature>
<feature type="region of interest" description="Disordered" evidence="1">
    <location>
        <begin position="139"/>
        <end position="170"/>
    </location>
</feature>
<evidence type="ECO:0000256" key="1">
    <source>
        <dbReference type="SAM" id="MobiDB-lite"/>
    </source>
</evidence>
<evidence type="ECO:0000313" key="2">
    <source>
        <dbReference type="EMBL" id="KUK85478.1"/>
    </source>
</evidence>
<evidence type="ECO:0000313" key="3">
    <source>
        <dbReference type="Proteomes" id="UP000053467"/>
    </source>
</evidence>
<protein>
    <submittedName>
        <fullName evidence="2">Uncharacterized protein</fullName>
    </submittedName>
</protein>
<dbReference type="AlphaFoldDB" id="A0A101HYS0"/>
<dbReference type="EMBL" id="LGGX01000065">
    <property type="protein sequence ID" value="KUK85478.1"/>
    <property type="molecule type" value="Genomic_DNA"/>
</dbReference>
<reference evidence="3" key="1">
    <citation type="journal article" date="2015" name="MBio">
        <title>Genome-Resolved Metagenomic Analysis Reveals Roles for Candidate Phyla and Other Microbial Community Members in Biogeochemical Transformations in Oil Reservoirs.</title>
        <authorList>
            <person name="Hu P."/>
            <person name="Tom L."/>
            <person name="Singh A."/>
            <person name="Thomas B.C."/>
            <person name="Baker B.J."/>
            <person name="Piceno Y.M."/>
            <person name="Andersen G.L."/>
            <person name="Banfield J.F."/>
        </authorList>
    </citation>
    <scope>NUCLEOTIDE SEQUENCE [LARGE SCALE GENOMIC DNA]</scope>
</reference>
<accession>A0A101HYS0</accession>
<gene>
    <name evidence="2" type="ORF">XE03_2012</name>
</gene>
<comment type="caution">
    <text evidence="2">The sequence shown here is derived from an EMBL/GenBank/DDBJ whole genome shotgun (WGS) entry which is preliminary data.</text>
</comment>
<organism evidence="2 3">
    <name type="scientific">candidate division TA06 bacterium 34_109</name>
    <dbReference type="NCBI Taxonomy" id="1635277"/>
    <lineage>
        <taxon>Bacteria</taxon>
        <taxon>Bacteria division TA06</taxon>
    </lineage>
</organism>
<dbReference type="Proteomes" id="UP000053467">
    <property type="component" value="Unassembled WGS sequence"/>
</dbReference>
<proteinExistence type="predicted"/>
<sequence>MANRRMIYQDLFEDDYFGMSEPLLRLMWIGLITAVADDQGRMLDNSSLIKAKVFIYDRDITEQMIDSWLNTLHNDNKIVRYEADGHRLIQIVKWWDYQTPAWASPSRYEPPAGWVDRVRCHISGSKQGGQVETINWENKGGFTKDTTEDNTEGATGEPHNKLHSKLPNPQHKHINDVNVNDDVNGDVNGDGDGDGKTVTTVSETQNSNSEVAEVFKAYESEIGILTSFVREEVLDAI</sequence>